<dbReference type="Pfam" id="PF19189">
    <property type="entry name" value="Mtf2"/>
    <property type="match status" value="1"/>
</dbReference>
<dbReference type="PANTHER" id="PTHR39468">
    <property type="entry name" value="CHROMOSOME 7, WHOLE GENOME SHOTGUN SEQUENCE"/>
    <property type="match status" value="1"/>
</dbReference>
<protein>
    <recommendedName>
        <fullName evidence="2">Mtf2-like C-terminal domain-containing protein</fullName>
    </recommendedName>
</protein>
<evidence type="ECO:0000259" key="2">
    <source>
        <dbReference type="Pfam" id="PF19189"/>
    </source>
</evidence>
<accession>A0AAE0TRL3</accession>
<dbReference type="InterPro" id="IPR043837">
    <property type="entry name" value="Mtf2-like_C"/>
</dbReference>
<evidence type="ECO:0000256" key="1">
    <source>
        <dbReference type="SAM" id="MobiDB-lite"/>
    </source>
</evidence>
<organism evidence="3 4">
    <name type="scientific">Recurvomyces mirabilis</name>
    <dbReference type="NCBI Taxonomy" id="574656"/>
    <lineage>
        <taxon>Eukaryota</taxon>
        <taxon>Fungi</taxon>
        <taxon>Dikarya</taxon>
        <taxon>Ascomycota</taxon>
        <taxon>Pezizomycotina</taxon>
        <taxon>Dothideomycetes</taxon>
        <taxon>Dothideomycetidae</taxon>
        <taxon>Mycosphaerellales</taxon>
        <taxon>Teratosphaeriaceae</taxon>
        <taxon>Recurvomyces</taxon>
    </lineage>
</organism>
<dbReference type="EMBL" id="JAUTXT010000053">
    <property type="protein sequence ID" value="KAK3670676.1"/>
    <property type="molecule type" value="Genomic_DNA"/>
</dbReference>
<feature type="domain" description="Mtf2-like C-terminal" evidence="2">
    <location>
        <begin position="169"/>
        <end position="362"/>
    </location>
</feature>
<dbReference type="AlphaFoldDB" id="A0AAE0TRL3"/>
<comment type="caution">
    <text evidence="3">The sequence shown here is derived from an EMBL/GenBank/DDBJ whole genome shotgun (WGS) entry which is preliminary data.</text>
</comment>
<reference evidence="3" key="1">
    <citation type="submission" date="2023-07" db="EMBL/GenBank/DDBJ databases">
        <title>Black Yeasts Isolated from many extreme environments.</title>
        <authorList>
            <person name="Coleine C."/>
            <person name="Stajich J.E."/>
            <person name="Selbmann L."/>
        </authorList>
    </citation>
    <scope>NUCLEOTIDE SEQUENCE</scope>
    <source>
        <strain evidence="3">CCFEE 5485</strain>
    </source>
</reference>
<keyword evidence="4" id="KW-1185">Reference proteome</keyword>
<name>A0AAE0TRL3_9PEZI</name>
<feature type="compositionally biased region" description="Basic and acidic residues" evidence="1">
    <location>
        <begin position="1"/>
        <end position="36"/>
    </location>
</feature>
<evidence type="ECO:0000313" key="4">
    <source>
        <dbReference type="Proteomes" id="UP001274830"/>
    </source>
</evidence>
<dbReference type="PANTHER" id="PTHR39468:SF1">
    <property type="entry name" value="MTF2-LIKE C-TERMINAL DOMAIN-CONTAINING PROTEIN"/>
    <property type="match status" value="1"/>
</dbReference>
<feature type="compositionally biased region" description="Acidic residues" evidence="1">
    <location>
        <begin position="42"/>
        <end position="52"/>
    </location>
</feature>
<sequence>MGSDRNDGMNRPQDRQHERPYRPSRQDGQDTVDHLVQRSAPEEEDVPFEDASDEQRAGFNPDKSTITPRERQTFEKLFSLQKQAKPPGQRDGTGVQNYKVQNTSLDAILDSAMSDITTRSRHTPKFPPALQPMAEEARSKNQLTTTLAIRTNDDSARSKEIQRDYTHVTKLMTSAPSDQETWKILKGLVLNRVAALRLDVNGESTTYQTQAGKSWAKTETNILKKKRSKASVFKDAPNLSELQILTVNLPAHLQDFMGYMSIHFPSSPLPLNLLPALKKIGPSAFALGVTTTLYNSHISLLHTHHPTAVPTIVEVLEEMDREVYSFDDQTLEVVEKVLRSLSGYRHGHSGKAVQILFSSERVTRGVKDLTEWRRIMLGRRQEDALRKARKGLEGAGGAHG</sequence>
<proteinExistence type="predicted"/>
<dbReference type="InterPro" id="IPR040009">
    <property type="entry name" value="Mtf2/C5D6.12-like"/>
</dbReference>
<evidence type="ECO:0000313" key="3">
    <source>
        <dbReference type="EMBL" id="KAK3670676.1"/>
    </source>
</evidence>
<gene>
    <name evidence="3" type="ORF">LTR78_009511</name>
</gene>
<dbReference type="Proteomes" id="UP001274830">
    <property type="component" value="Unassembled WGS sequence"/>
</dbReference>
<feature type="region of interest" description="Disordered" evidence="1">
    <location>
        <begin position="1"/>
        <end position="69"/>
    </location>
</feature>
<dbReference type="GO" id="GO:0005739">
    <property type="term" value="C:mitochondrion"/>
    <property type="evidence" value="ECO:0007669"/>
    <property type="project" value="InterPro"/>
</dbReference>